<feature type="compositionally biased region" description="Basic residues" evidence="1">
    <location>
        <begin position="132"/>
        <end position="145"/>
    </location>
</feature>
<sequence length="446" mass="46450">MFRASPWVSYDPNSDAATGGQGSSRSFAPAMTKDVEMDAPQISTLREDSPEPAPTRTSKFRVKLLVGDAKGAGPSATRTQAPQPESEDEDEEDEDEEEDQLIDDDEEQEIKVTPSPAISVTPSARGSPFKRGVGRGRGGGRKRGAKAGATVTVPPSDSISASGSVTSISAPPAAAKKRGGATRGQGRGGRKRGGGRYDLSHLRTGRRIYFSLLRGAKALPSLLRDEVESVSEAYAGTAASSPMPHDEHSPEPEIPPQPIIPPPALTDINLDIENVPIPVYPLPSKPFPVQPPPKIGSGFAPVIPLDKSGKPVRRWRQANREIRGIAGGRWFVKSWLGDKESEFASASQTATHGAAEMAGPPSLILPKLSGPSISGAASGKTTPRARAPKADAGGSVTGFSSRAASTAPADSISAALPTKKRNIGQILPVPESKPDTPAAPSPAGTS</sequence>
<dbReference type="Proteomes" id="UP001497453">
    <property type="component" value="Chromosome 1"/>
</dbReference>
<protein>
    <submittedName>
        <fullName evidence="2">Uncharacterized protein</fullName>
    </submittedName>
</protein>
<reference evidence="3" key="1">
    <citation type="submission" date="2024-04" db="EMBL/GenBank/DDBJ databases">
        <authorList>
            <person name="Shaw F."/>
            <person name="Minotto A."/>
        </authorList>
    </citation>
    <scope>NUCLEOTIDE SEQUENCE [LARGE SCALE GENOMIC DNA]</scope>
</reference>
<accession>A0ABP1CFC5</accession>
<feature type="compositionally biased region" description="Acidic residues" evidence="1">
    <location>
        <begin position="85"/>
        <end position="108"/>
    </location>
</feature>
<feature type="region of interest" description="Disordered" evidence="1">
    <location>
        <begin position="233"/>
        <end position="255"/>
    </location>
</feature>
<proteinExistence type="predicted"/>
<keyword evidence="3" id="KW-1185">Reference proteome</keyword>
<dbReference type="EMBL" id="OZ037944">
    <property type="protein sequence ID" value="CAL1694346.1"/>
    <property type="molecule type" value="Genomic_DNA"/>
</dbReference>
<organism evidence="2 3">
    <name type="scientific">Somion occarium</name>
    <dbReference type="NCBI Taxonomy" id="3059160"/>
    <lineage>
        <taxon>Eukaryota</taxon>
        <taxon>Fungi</taxon>
        <taxon>Dikarya</taxon>
        <taxon>Basidiomycota</taxon>
        <taxon>Agaricomycotina</taxon>
        <taxon>Agaricomycetes</taxon>
        <taxon>Polyporales</taxon>
        <taxon>Cerrenaceae</taxon>
        <taxon>Somion</taxon>
    </lineage>
</organism>
<feature type="region of interest" description="Disordered" evidence="1">
    <location>
        <begin position="1"/>
        <end position="199"/>
    </location>
</feature>
<evidence type="ECO:0000256" key="1">
    <source>
        <dbReference type="SAM" id="MobiDB-lite"/>
    </source>
</evidence>
<evidence type="ECO:0000313" key="2">
    <source>
        <dbReference type="EMBL" id="CAL1694346.1"/>
    </source>
</evidence>
<name>A0ABP1CFC5_9APHY</name>
<evidence type="ECO:0000313" key="3">
    <source>
        <dbReference type="Proteomes" id="UP001497453"/>
    </source>
</evidence>
<feature type="compositionally biased region" description="Low complexity" evidence="1">
    <location>
        <begin position="156"/>
        <end position="174"/>
    </location>
</feature>
<gene>
    <name evidence="2" type="ORF">GFSPODELE1_LOCUS260</name>
</gene>
<feature type="region of interest" description="Disordered" evidence="1">
    <location>
        <begin position="341"/>
        <end position="446"/>
    </location>
</feature>